<proteinExistence type="predicted"/>
<organism evidence="1 2">
    <name type="scientific">Porites lobata</name>
    <dbReference type="NCBI Taxonomy" id="104759"/>
    <lineage>
        <taxon>Eukaryota</taxon>
        <taxon>Metazoa</taxon>
        <taxon>Cnidaria</taxon>
        <taxon>Anthozoa</taxon>
        <taxon>Hexacorallia</taxon>
        <taxon>Scleractinia</taxon>
        <taxon>Fungiina</taxon>
        <taxon>Poritidae</taxon>
        <taxon>Porites</taxon>
    </lineage>
</organism>
<accession>A0ABN8P6P1</accession>
<name>A0ABN8P6P1_9CNID</name>
<gene>
    <name evidence="1" type="ORF">PLOB_00036068</name>
</gene>
<evidence type="ECO:0000313" key="2">
    <source>
        <dbReference type="Proteomes" id="UP001159405"/>
    </source>
</evidence>
<evidence type="ECO:0000313" key="1">
    <source>
        <dbReference type="EMBL" id="CAH3132394.1"/>
    </source>
</evidence>
<comment type="caution">
    <text evidence="1">The sequence shown here is derived from an EMBL/GenBank/DDBJ whole genome shotgun (WGS) entry which is preliminary data.</text>
</comment>
<dbReference type="Proteomes" id="UP001159405">
    <property type="component" value="Unassembled WGS sequence"/>
</dbReference>
<dbReference type="EMBL" id="CALNXK010000051">
    <property type="protein sequence ID" value="CAH3132394.1"/>
    <property type="molecule type" value="Genomic_DNA"/>
</dbReference>
<sequence length="92" mass="10452">CNFYDKRFGLGTPGLSPQTSSLMHNVQKFQITSFMLISLTTETRTHGSPGFKYFFEHTSRTVREWKSLPSDIVSAKSLDIIKNMLSGYLRGD</sequence>
<protein>
    <submittedName>
        <fullName evidence="1">Uncharacterized protein</fullName>
    </submittedName>
</protein>
<keyword evidence="2" id="KW-1185">Reference proteome</keyword>
<reference evidence="1 2" key="1">
    <citation type="submission" date="2022-05" db="EMBL/GenBank/DDBJ databases">
        <authorList>
            <consortium name="Genoscope - CEA"/>
            <person name="William W."/>
        </authorList>
    </citation>
    <scope>NUCLEOTIDE SEQUENCE [LARGE SCALE GENOMIC DNA]</scope>
</reference>
<feature type="non-terminal residue" evidence="1">
    <location>
        <position position="1"/>
    </location>
</feature>